<dbReference type="EMBL" id="AGBW02010325">
    <property type="protein sequence ID" value="OWR48715.1"/>
    <property type="molecule type" value="Genomic_DNA"/>
</dbReference>
<comment type="caution">
    <text evidence="1">The sequence shown here is derived from an EMBL/GenBank/DDBJ whole genome shotgun (WGS) entry which is preliminary data.</text>
</comment>
<sequence>MRDLSRLPFDVMSGPPESYSGCFRNFHLNNILLPLEQQNIEEGQNVLACEGSSCGARCRRAACSRDTCAGRCRRGRCLCPAGRAGVTCRERGVSEEDVIAKQFYPQNFKGCIDKISTKNDFYLTNYSEMHSENLKSCLLFPIVGK</sequence>
<dbReference type="InParanoid" id="A0A212F4Q0"/>
<dbReference type="AlphaFoldDB" id="A0A212F4Q0"/>
<reference evidence="1 2" key="1">
    <citation type="journal article" date="2011" name="Cell">
        <title>The monarch butterfly genome yields insights into long-distance migration.</title>
        <authorList>
            <person name="Zhan S."/>
            <person name="Merlin C."/>
            <person name="Boore J.L."/>
            <person name="Reppert S.M."/>
        </authorList>
    </citation>
    <scope>NUCLEOTIDE SEQUENCE [LARGE SCALE GENOMIC DNA]</scope>
    <source>
        <strain evidence="1">F-2</strain>
    </source>
</reference>
<keyword evidence="2" id="KW-1185">Reference proteome</keyword>
<proteinExistence type="predicted"/>
<gene>
    <name evidence="1" type="ORF">KGM_214265</name>
</gene>
<dbReference type="STRING" id="278856.A0A212F4Q0"/>
<organism evidence="1 2">
    <name type="scientific">Danaus plexippus plexippus</name>
    <dbReference type="NCBI Taxonomy" id="278856"/>
    <lineage>
        <taxon>Eukaryota</taxon>
        <taxon>Metazoa</taxon>
        <taxon>Ecdysozoa</taxon>
        <taxon>Arthropoda</taxon>
        <taxon>Hexapoda</taxon>
        <taxon>Insecta</taxon>
        <taxon>Pterygota</taxon>
        <taxon>Neoptera</taxon>
        <taxon>Endopterygota</taxon>
        <taxon>Lepidoptera</taxon>
        <taxon>Glossata</taxon>
        <taxon>Ditrysia</taxon>
        <taxon>Papilionoidea</taxon>
        <taxon>Nymphalidae</taxon>
        <taxon>Danainae</taxon>
        <taxon>Danaini</taxon>
        <taxon>Danaina</taxon>
        <taxon>Danaus</taxon>
        <taxon>Danaus</taxon>
    </lineage>
</organism>
<protein>
    <submittedName>
        <fullName evidence="1">Crumbs</fullName>
    </submittedName>
</protein>
<accession>A0A212F4Q0</accession>
<evidence type="ECO:0000313" key="2">
    <source>
        <dbReference type="Proteomes" id="UP000007151"/>
    </source>
</evidence>
<dbReference type="KEGG" id="dpl:KGM_214265"/>
<name>A0A212F4Q0_DANPL</name>
<evidence type="ECO:0000313" key="1">
    <source>
        <dbReference type="EMBL" id="OWR48715.1"/>
    </source>
</evidence>
<dbReference type="Proteomes" id="UP000007151">
    <property type="component" value="Unassembled WGS sequence"/>
</dbReference>